<accession>A0A1V4JXN9</accession>
<name>A0A1V4JXN9_PATFA</name>
<organism evidence="1 2">
    <name type="scientific">Patagioenas fasciata monilis</name>
    <dbReference type="NCBI Taxonomy" id="372326"/>
    <lineage>
        <taxon>Eukaryota</taxon>
        <taxon>Metazoa</taxon>
        <taxon>Chordata</taxon>
        <taxon>Craniata</taxon>
        <taxon>Vertebrata</taxon>
        <taxon>Euteleostomi</taxon>
        <taxon>Archelosauria</taxon>
        <taxon>Archosauria</taxon>
        <taxon>Dinosauria</taxon>
        <taxon>Saurischia</taxon>
        <taxon>Theropoda</taxon>
        <taxon>Coelurosauria</taxon>
        <taxon>Aves</taxon>
        <taxon>Neognathae</taxon>
        <taxon>Neoaves</taxon>
        <taxon>Columbimorphae</taxon>
        <taxon>Columbiformes</taxon>
        <taxon>Columbidae</taxon>
        <taxon>Patagioenas</taxon>
    </lineage>
</organism>
<dbReference type="Proteomes" id="UP000190648">
    <property type="component" value="Unassembled WGS sequence"/>
</dbReference>
<protein>
    <submittedName>
        <fullName evidence="1">Uncharacterized protein</fullName>
    </submittedName>
</protein>
<evidence type="ECO:0000313" key="2">
    <source>
        <dbReference type="Proteomes" id="UP000190648"/>
    </source>
</evidence>
<reference evidence="1 2" key="1">
    <citation type="submission" date="2016-02" db="EMBL/GenBank/DDBJ databases">
        <title>Band-tailed pigeon sequencing and assembly.</title>
        <authorList>
            <person name="Soares A.E."/>
            <person name="Novak B.J."/>
            <person name="Rice E.S."/>
            <person name="O'Connell B."/>
            <person name="Chang D."/>
            <person name="Weber S."/>
            <person name="Shapiro B."/>
        </authorList>
    </citation>
    <scope>NUCLEOTIDE SEQUENCE [LARGE SCALE GENOMIC DNA]</scope>
    <source>
        <strain evidence="1">BTP2013</strain>
        <tissue evidence="1">Blood</tissue>
    </source>
</reference>
<proteinExistence type="predicted"/>
<keyword evidence="2" id="KW-1185">Reference proteome</keyword>
<sequence>MDYAVTESRVARQQTTFIATYGRKSVQRSSKNSNPVQSKVLKFSYLLLRNSSRNMKGLQRCQRMQTFEGKCISIKETDSDLAWSLDTVCLKLCMNGVLTQPSRGPQCWTPGMAQENGQECLGLTRWDICGGNSLGNEHTVIHVTNSVFAAD</sequence>
<evidence type="ECO:0000313" key="1">
    <source>
        <dbReference type="EMBL" id="OPJ76904.1"/>
    </source>
</evidence>
<dbReference type="EMBL" id="LSYS01005497">
    <property type="protein sequence ID" value="OPJ76904.1"/>
    <property type="molecule type" value="Genomic_DNA"/>
</dbReference>
<dbReference type="AlphaFoldDB" id="A0A1V4JXN9"/>
<comment type="caution">
    <text evidence="1">The sequence shown here is derived from an EMBL/GenBank/DDBJ whole genome shotgun (WGS) entry which is preliminary data.</text>
</comment>
<gene>
    <name evidence="1" type="ORF">AV530_007353</name>
</gene>